<feature type="signal peptide" evidence="1">
    <location>
        <begin position="1"/>
        <end position="19"/>
    </location>
</feature>
<dbReference type="SUPFAM" id="SSF49503">
    <property type="entry name" value="Cupredoxins"/>
    <property type="match status" value="1"/>
</dbReference>
<organism evidence="3 4">
    <name type="scientific">Lacinutrix gracilariae</name>
    <dbReference type="NCBI Taxonomy" id="1747198"/>
    <lineage>
        <taxon>Bacteria</taxon>
        <taxon>Pseudomonadati</taxon>
        <taxon>Bacteroidota</taxon>
        <taxon>Flavobacteriia</taxon>
        <taxon>Flavobacteriales</taxon>
        <taxon>Flavobacteriaceae</taxon>
        <taxon>Lacinutrix</taxon>
    </lineage>
</organism>
<comment type="caution">
    <text evidence="3">The sequence shown here is derived from an EMBL/GenBank/DDBJ whole genome shotgun (WGS) entry which is preliminary data.</text>
</comment>
<protein>
    <submittedName>
        <fullName evidence="3">Cupredoxin domain-containing protein</fullName>
    </submittedName>
</protein>
<dbReference type="Proteomes" id="UP001597467">
    <property type="component" value="Unassembled WGS sequence"/>
</dbReference>
<evidence type="ECO:0000256" key="1">
    <source>
        <dbReference type="SAM" id="SignalP"/>
    </source>
</evidence>
<dbReference type="Gene3D" id="2.60.40.420">
    <property type="entry name" value="Cupredoxins - blue copper proteins"/>
    <property type="match status" value="1"/>
</dbReference>
<dbReference type="InterPro" id="IPR008972">
    <property type="entry name" value="Cupredoxin"/>
</dbReference>
<dbReference type="RefSeq" id="WP_379904778.1">
    <property type="nucleotide sequence ID" value="NZ_JBHULM010000011.1"/>
</dbReference>
<sequence>MKNLFIALFLVAFSITATAQEKTTVTTVALEQTKGAFTQKELTLKEGTYVFQVSNNNAAPEVGFVLVKAGDDASNPANHIKEAYVTEVVKLGETESTSQVTLAKGTYTYFCPLNHTPQYTLQVE</sequence>
<dbReference type="EMBL" id="JBHULM010000011">
    <property type="protein sequence ID" value="MFD2543166.1"/>
    <property type="molecule type" value="Genomic_DNA"/>
</dbReference>
<evidence type="ECO:0000313" key="4">
    <source>
        <dbReference type="Proteomes" id="UP001597467"/>
    </source>
</evidence>
<evidence type="ECO:0000313" key="3">
    <source>
        <dbReference type="EMBL" id="MFD2543166.1"/>
    </source>
</evidence>
<reference evidence="4" key="1">
    <citation type="journal article" date="2019" name="Int. J. Syst. Evol. Microbiol.">
        <title>The Global Catalogue of Microorganisms (GCM) 10K type strain sequencing project: providing services to taxonomists for standard genome sequencing and annotation.</title>
        <authorList>
            <consortium name="The Broad Institute Genomics Platform"/>
            <consortium name="The Broad Institute Genome Sequencing Center for Infectious Disease"/>
            <person name="Wu L."/>
            <person name="Ma J."/>
        </authorList>
    </citation>
    <scope>NUCLEOTIDE SEQUENCE [LARGE SCALE GENOMIC DNA]</scope>
    <source>
        <strain evidence="4">KCTC 42808</strain>
    </source>
</reference>
<keyword evidence="4" id="KW-1185">Reference proteome</keyword>
<accession>A0ABW5K2W4</accession>
<name>A0ABW5K2W4_9FLAO</name>
<feature type="domain" description="EfeO-type cupredoxin-like" evidence="2">
    <location>
        <begin position="6"/>
        <end position="118"/>
    </location>
</feature>
<evidence type="ECO:0000259" key="2">
    <source>
        <dbReference type="Pfam" id="PF13473"/>
    </source>
</evidence>
<proteinExistence type="predicted"/>
<feature type="chain" id="PRO_5047384197" evidence="1">
    <location>
        <begin position="20"/>
        <end position="124"/>
    </location>
</feature>
<gene>
    <name evidence="3" type="ORF">ACFSSB_12610</name>
</gene>
<keyword evidence="1" id="KW-0732">Signal</keyword>
<dbReference type="Pfam" id="PF13473">
    <property type="entry name" value="Cupredoxin_1"/>
    <property type="match status" value="1"/>
</dbReference>
<dbReference type="InterPro" id="IPR028096">
    <property type="entry name" value="EfeO_Cupredoxin"/>
</dbReference>